<dbReference type="SUPFAM" id="SSF75304">
    <property type="entry name" value="Amidase signature (AS) enzymes"/>
    <property type="match status" value="1"/>
</dbReference>
<gene>
    <name evidence="2" type="ORF">GGR33_004971</name>
</gene>
<reference evidence="2 3" key="1">
    <citation type="submission" date="2020-08" db="EMBL/GenBank/DDBJ databases">
        <title>Genomic Encyclopedia of Type Strains, Phase IV (KMG-IV): sequencing the most valuable type-strain genomes for metagenomic binning, comparative biology and taxonomic classification.</title>
        <authorList>
            <person name="Goeker M."/>
        </authorList>
    </citation>
    <scope>NUCLEOTIDE SEQUENCE [LARGE SCALE GENOMIC DNA]</scope>
    <source>
        <strain evidence="2 3">DSM 24105</strain>
    </source>
</reference>
<evidence type="ECO:0000259" key="1">
    <source>
        <dbReference type="Pfam" id="PF01425"/>
    </source>
</evidence>
<dbReference type="Proteomes" id="UP000517759">
    <property type="component" value="Unassembled WGS sequence"/>
</dbReference>
<organism evidence="2 3">
    <name type="scientific">Methylobacterium brachythecii</name>
    <dbReference type="NCBI Taxonomy" id="1176177"/>
    <lineage>
        <taxon>Bacteria</taxon>
        <taxon>Pseudomonadati</taxon>
        <taxon>Pseudomonadota</taxon>
        <taxon>Alphaproteobacteria</taxon>
        <taxon>Hyphomicrobiales</taxon>
        <taxon>Methylobacteriaceae</taxon>
        <taxon>Methylobacterium</taxon>
    </lineage>
</organism>
<proteinExistence type="predicted"/>
<dbReference type="Pfam" id="PF01425">
    <property type="entry name" value="Amidase"/>
    <property type="match status" value="1"/>
</dbReference>
<dbReference type="AlphaFoldDB" id="A0A7W6F9E1"/>
<sequence length="524" mass="54535">MSVSIKQSLAVGLVALPLLGLPARGQTRFSIEEASIASVHAALKAGTLTCRGLVQTYLDRIAAYDTKGPALTAIRALNEGALAQADAIDRDHGRLAEPLACVPVVLKDNYNTAELPTTGGSASLAGARPAKDAFVVARLRKAGAIILAKTNMQEFALGGVSVSSIGGQVRNPYDLSRTPGGSSGGTGVAIAANLALAGTGSDTVNSIRSPASANNLVGLRATQGLLSLNGIMPVSKTQDAIGPITRSVADAAALLQVMAGADPDDPATAEASAKAAKDYAAFLKPDALKGARLGVVKALFGTKPEHAEVNRVMQGALATLEKAGATLVDIDDPAFEADRLNAEDDVQTYEFKPLINAYLAAIPNAPQKDIAGIIASGQFHKAALEKFITGAEARRDGMQEPEYKARLERIAAFRTHVAEVFDKQRLDALVYPLQKRLVVPIGELNQSDRNGIVAGLTGYPALDIPAGFSAPTDQAPLGVPVGVDLLGRPWEEGKLLGLGFAFEQASRQRRAPLSTPPLADTTPR</sequence>
<comment type="caution">
    <text evidence="2">The sequence shown here is derived from an EMBL/GenBank/DDBJ whole genome shotgun (WGS) entry which is preliminary data.</text>
</comment>
<evidence type="ECO:0000313" key="2">
    <source>
        <dbReference type="EMBL" id="MBB3905433.1"/>
    </source>
</evidence>
<dbReference type="EMBL" id="JACIDN010000012">
    <property type="protein sequence ID" value="MBB3905433.1"/>
    <property type="molecule type" value="Genomic_DNA"/>
</dbReference>
<evidence type="ECO:0000313" key="3">
    <source>
        <dbReference type="Proteomes" id="UP000517759"/>
    </source>
</evidence>
<dbReference type="InterPro" id="IPR036928">
    <property type="entry name" value="AS_sf"/>
</dbReference>
<dbReference type="PANTHER" id="PTHR42678:SF5">
    <property type="entry name" value="GLUTAMYL-TRNA(GLN) AMIDOTRANSFERASE SUBUNIT A"/>
    <property type="match status" value="1"/>
</dbReference>
<accession>A0A7W6F9E1</accession>
<protein>
    <submittedName>
        <fullName evidence="2">Asp-tRNA(Asn)/Glu-tRNA(Gln) amidotransferase A subunit family amidase</fullName>
    </submittedName>
</protein>
<dbReference type="PANTHER" id="PTHR42678">
    <property type="entry name" value="AMIDASE"/>
    <property type="match status" value="1"/>
</dbReference>
<dbReference type="GO" id="GO:0016740">
    <property type="term" value="F:transferase activity"/>
    <property type="evidence" value="ECO:0007669"/>
    <property type="project" value="UniProtKB-KW"/>
</dbReference>
<feature type="domain" description="Amidase" evidence="1">
    <location>
        <begin position="53"/>
        <end position="496"/>
    </location>
</feature>
<name>A0A7W6F9E1_9HYPH</name>
<dbReference type="RefSeq" id="WP_183513067.1">
    <property type="nucleotide sequence ID" value="NZ_BSPG01000016.1"/>
</dbReference>
<keyword evidence="2" id="KW-0808">Transferase</keyword>
<dbReference type="Gene3D" id="3.90.1300.10">
    <property type="entry name" value="Amidase signature (AS) domain"/>
    <property type="match status" value="1"/>
</dbReference>
<dbReference type="InterPro" id="IPR023631">
    <property type="entry name" value="Amidase_dom"/>
</dbReference>